<name>A0A5J4W942_9EUKA</name>
<accession>A0A5J4W942</accession>
<feature type="non-terminal residue" evidence="2">
    <location>
        <position position="1648"/>
    </location>
</feature>
<keyword evidence="1" id="KW-0732">Signal</keyword>
<reference evidence="2 3" key="1">
    <citation type="submission" date="2019-03" db="EMBL/GenBank/DDBJ databases">
        <title>Single cell metagenomics reveals metabolic interactions within the superorganism composed of flagellate Streblomastix strix and complex community of Bacteroidetes bacteria on its surface.</title>
        <authorList>
            <person name="Treitli S.C."/>
            <person name="Kolisko M."/>
            <person name="Husnik F."/>
            <person name="Keeling P."/>
            <person name="Hampl V."/>
        </authorList>
    </citation>
    <scope>NUCLEOTIDE SEQUENCE [LARGE SCALE GENOMIC DNA]</scope>
    <source>
        <strain evidence="2">ST1C</strain>
    </source>
</reference>
<evidence type="ECO:0000313" key="3">
    <source>
        <dbReference type="Proteomes" id="UP000324800"/>
    </source>
</evidence>
<evidence type="ECO:0000313" key="2">
    <source>
        <dbReference type="EMBL" id="KAA6391215.1"/>
    </source>
</evidence>
<comment type="caution">
    <text evidence="2">The sequence shown here is derived from an EMBL/GenBank/DDBJ whole genome shotgun (WGS) entry which is preliminary data.</text>
</comment>
<protein>
    <submittedName>
        <fullName evidence="2">Uncharacterized protein</fullName>
    </submittedName>
</protein>
<evidence type="ECO:0000256" key="1">
    <source>
        <dbReference type="SAM" id="SignalP"/>
    </source>
</evidence>
<feature type="signal peptide" evidence="1">
    <location>
        <begin position="1"/>
        <end position="16"/>
    </location>
</feature>
<feature type="chain" id="PRO_5023916937" evidence="1">
    <location>
        <begin position="17"/>
        <end position="1648"/>
    </location>
</feature>
<organism evidence="2 3">
    <name type="scientific">Streblomastix strix</name>
    <dbReference type="NCBI Taxonomy" id="222440"/>
    <lineage>
        <taxon>Eukaryota</taxon>
        <taxon>Metamonada</taxon>
        <taxon>Preaxostyla</taxon>
        <taxon>Oxymonadida</taxon>
        <taxon>Streblomastigidae</taxon>
        <taxon>Streblomastix</taxon>
    </lineage>
</organism>
<sequence>MLFVLLLASLSVGHFSFFSKTKERSVESKDLDATTMQFVNQTIDQLSLGNKQIGERVHIPNLPDECTGNSWTPIKPRSYIRDNWRINKLPYGDSHKINEAPLEKGYLYYYDYPIDDNGVIEIDYELVDYDFNLFDQYERVKISDFKPYKSYFNIQNSYFAAIEENEIATLKANRRLNNSEWNCQAVQNAYDYFYFSQIGYTAKAIEDVDIAPSITYLIKNGVTGIRYINVPPELQDGYNDKTFTQTCGKLDAWKYITFHLQRAGVVDSDCIPNDKVPDDASQCKDESPLVKHLEGYREGSFVKADVNTVKWLLLRFGVLYYNGDFIFGWSNNNWLVAKYNYYTQQYYDYHEQFNYNRGYSGSVFFNLNDKLSEIPVCQETDNSQSYCTCTQQFNIPGCVCPESVQDLAGIPTYQCPCPADIIEADSDPRLECNHHVSLDGVIYYSGVNINDDGILEIDKYNNLQKKTKDSYFNPYQPDVSISDPSFYSISESEFDNLKTSQPLNQSERECSRVQQSRNYGYSGLIGYTVKAIEDIDIAPSITYLIKNGIKKTRFYNDRSQDDYTEQLIDQTCSENEESFMLSYTLYKDGVVDSVCIPNDEVPDDASQCKDESPLTKHLVGYRLGQFVNQNANTIKQLLIRFGAVLINQELIIGWYIQENQDVWIVAKLDQSDKYTISYQVISEWGNYYDGQVLFNEKDQISGPLKCSGTLEDQFDCICTKDFHHNGCTCPESELELEGIPLGICSCIEQDQRSQCYDGYTLKGLLTYQNKIIDDNGAVEIDSEFDEDIKVKITDFEPYKSDASISDPSFYSISESEFEGLKVNNDLNDSEKECENVLLTRNDGLYNLIGYTAKAIDDVDIAPSITYLIKNGYTSLKYKGDDYVSEFEQTCDDYSMYINNHLSYTLYKDGVVDSDCIPNDEVPDDASQCKDESPLTKHLVGYRLGQFVNQNANTVKQLLIRFGAVLIKQENDDRIIIGWDKYDNQDAWIVAVKEYQYSNYLLYYEYISDSVDSYSGYVLFNKQFDIDKTPYQYQYLYFNDHKIDNNGVLEYDYNEIEQNEGFIQQYARIFDFKTIKPDVGYRDEYFYSIPLSEFKELKVNKALSNNVVDQCPAVNLAHKYGYYGILGYTAKVIEDIDISPSVTFILKNGIKKITYKNVPSELQDQYGDIDFDQSCNGDGWEQLSFGLYKDGVVDSDCIPNDAISDDVSQCKDESPVVKHLEGYTIGHFYRVYQYDLKDLILRFGAAQVDFIGLIFGWGPAGWVTAVEGVSGEYFLRIIPYDTLYRLSGFVLFNENDIGSRVDRNPLDIESIKYTLLDEDTLYFDWVDDYYDIEYFNLLDIPPLNEEQDESSESFRSIQDDVIPILSALQNTVDYNKCGILQEALRYFDAALIGLNAYIHRQVNITPSIVQLIEDLPNVIQMKDMDNDGEIYIIENGCYGEIDLYSISLIEKGVVSDQCISNDIILPHHDDADEDMVMPPHPTSCTDPQVPFTHYLQGFRLGRIRSLNIEQLKKYISRVGVVSGRIEYLDKYGQYVRYLRDVIFIGWEKVDNIEYWITLQPVNNQVGLEWSETTDWHFVEIKIPFFLDGEKRAQIQGKVAFCSGECLKPIDCTDVTGKTKEECECIEEDPRTDICKPPIDCTDVTGKTKE</sequence>
<proteinExistence type="predicted"/>
<dbReference type="EMBL" id="SNRW01002952">
    <property type="protein sequence ID" value="KAA6391215.1"/>
    <property type="molecule type" value="Genomic_DNA"/>
</dbReference>
<gene>
    <name evidence="2" type="ORF">EZS28_013261</name>
</gene>
<dbReference type="Proteomes" id="UP000324800">
    <property type="component" value="Unassembled WGS sequence"/>
</dbReference>